<dbReference type="Proteomes" id="UP001281410">
    <property type="component" value="Unassembled WGS sequence"/>
</dbReference>
<protein>
    <submittedName>
        <fullName evidence="1">Uncharacterized protein</fullName>
    </submittedName>
</protein>
<gene>
    <name evidence="1" type="ORF">Dsin_013534</name>
</gene>
<organism evidence="1 2">
    <name type="scientific">Dipteronia sinensis</name>
    <dbReference type="NCBI Taxonomy" id="43782"/>
    <lineage>
        <taxon>Eukaryota</taxon>
        <taxon>Viridiplantae</taxon>
        <taxon>Streptophyta</taxon>
        <taxon>Embryophyta</taxon>
        <taxon>Tracheophyta</taxon>
        <taxon>Spermatophyta</taxon>
        <taxon>Magnoliopsida</taxon>
        <taxon>eudicotyledons</taxon>
        <taxon>Gunneridae</taxon>
        <taxon>Pentapetalae</taxon>
        <taxon>rosids</taxon>
        <taxon>malvids</taxon>
        <taxon>Sapindales</taxon>
        <taxon>Sapindaceae</taxon>
        <taxon>Hippocastanoideae</taxon>
        <taxon>Acereae</taxon>
        <taxon>Dipteronia</taxon>
    </lineage>
</organism>
<name>A0AAE0E971_9ROSI</name>
<comment type="caution">
    <text evidence="1">The sequence shown here is derived from an EMBL/GenBank/DDBJ whole genome shotgun (WGS) entry which is preliminary data.</text>
</comment>
<accession>A0AAE0E971</accession>
<keyword evidence="2" id="KW-1185">Reference proteome</keyword>
<evidence type="ECO:0000313" key="2">
    <source>
        <dbReference type="Proteomes" id="UP001281410"/>
    </source>
</evidence>
<sequence>METPDHLLSWVDPCWSEPYLVPSVVSHDSASKACKRKLAEAYALNQKLNGQLGWQVGETLLVEDTLKKKRVDRGRILALVPYYQERAKEQRKDHYSTRSKKLMQLRTDQVIKPLDKGKATWCRKYKAKPRTNDWYNAKLVIDNKRDLIGNVESDDESSSLVSDYSFNMESLYKSHKFKWECSKRYSGVGQPLKWPIKETKWHSVGVDVFGSSRGLITLWNDDLFKWDFIISAQAVLLSSWCIGGDFNTILDHLERKGGECSKASMKGFNEFILKAMVIDLPMQAKLRADKFILKKWAKQKKRETENLKCLEVSVADVEPKASTVGWLPKLREERSKLISQL</sequence>
<proteinExistence type="predicted"/>
<dbReference type="EMBL" id="JANJYJ010000004">
    <property type="protein sequence ID" value="KAK3219564.1"/>
    <property type="molecule type" value="Genomic_DNA"/>
</dbReference>
<dbReference type="AlphaFoldDB" id="A0AAE0E971"/>
<evidence type="ECO:0000313" key="1">
    <source>
        <dbReference type="EMBL" id="KAK3219564.1"/>
    </source>
</evidence>
<reference evidence="1" key="1">
    <citation type="journal article" date="2023" name="Plant J.">
        <title>Genome sequences and population genomics provide insights into the demographic history, inbreeding, and mutation load of two 'living fossil' tree species of Dipteronia.</title>
        <authorList>
            <person name="Feng Y."/>
            <person name="Comes H.P."/>
            <person name="Chen J."/>
            <person name="Zhu S."/>
            <person name="Lu R."/>
            <person name="Zhang X."/>
            <person name="Li P."/>
            <person name="Qiu J."/>
            <person name="Olsen K.M."/>
            <person name="Qiu Y."/>
        </authorList>
    </citation>
    <scope>NUCLEOTIDE SEQUENCE</scope>
    <source>
        <strain evidence="1">NBL</strain>
    </source>
</reference>